<dbReference type="InterPro" id="IPR004174">
    <property type="entry name" value="GpW"/>
</dbReference>
<reference evidence="1 2" key="1">
    <citation type="submission" date="2016-10" db="EMBL/GenBank/DDBJ databases">
        <authorList>
            <person name="Varghese N."/>
            <person name="Submissions S."/>
        </authorList>
    </citation>
    <scope>NUCLEOTIDE SEQUENCE [LARGE SCALE GENOMIC DNA]</scope>
    <source>
        <strain evidence="1 2">LMG 18378</strain>
    </source>
</reference>
<dbReference type="SUPFAM" id="SSF64210">
    <property type="entry name" value="Head-to-tail joining protein W, gpW"/>
    <property type="match status" value="1"/>
</dbReference>
<dbReference type="AlphaFoldDB" id="A0AAQ1QYU7"/>
<comment type="caution">
    <text evidence="1">The sequence shown here is derived from an EMBL/GenBank/DDBJ whole genome shotgun (WGS) entry which is preliminary data.</text>
</comment>
<dbReference type="GO" id="GO:0019058">
    <property type="term" value="P:viral life cycle"/>
    <property type="evidence" value="ECO:0007669"/>
    <property type="project" value="InterPro"/>
</dbReference>
<proteinExistence type="predicted"/>
<dbReference type="Gene3D" id="3.30.1580.10">
    <property type="entry name" value="Head-to-tail joining protein W"/>
    <property type="match status" value="1"/>
</dbReference>
<evidence type="ECO:0000313" key="2">
    <source>
        <dbReference type="Proteomes" id="UP000183385"/>
    </source>
</evidence>
<dbReference type="Proteomes" id="UP000183385">
    <property type="component" value="Unassembled WGS sequence"/>
</dbReference>
<organism evidence="1 2">
    <name type="scientific">Pseudomonas citronellolis</name>
    <dbReference type="NCBI Taxonomy" id="53408"/>
    <lineage>
        <taxon>Bacteria</taxon>
        <taxon>Pseudomonadati</taxon>
        <taxon>Pseudomonadota</taxon>
        <taxon>Gammaproteobacteria</taxon>
        <taxon>Pseudomonadales</taxon>
        <taxon>Pseudomonadaceae</taxon>
        <taxon>Pseudomonas</taxon>
    </lineage>
</organism>
<dbReference type="RefSeq" id="WP_074983538.1">
    <property type="nucleotide sequence ID" value="NZ_FOLS01000028.1"/>
</dbReference>
<dbReference type="InterPro" id="IPR036626">
    <property type="entry name" value="GpW_sf"/>
</dbReference>
<name>A0AAQ1QYU7_9PSED</name>
<evidence type="ECO:0000313" key="1">
    <source>
        <dbReference type="EMBL" id="SFD52255.1"/>
    </source>
</evidence>
<accession>A0AAQ1QYU7</accession>
<gene>
    <name evidence="1" type="ORF">SAMN05216577_12829</name>
</gene>
<keyword evidence="2" id="KW-1185">Reference proteome</keyword>
<dbReference type="Pfam" id="PF02831">
    <property type="entry name" value="gpW"/>
    <property type="match status" value="1"/>
</dbReference>
<dbReference type="EMBL" id="FOLS01000028">
    <property type="protein sequence ID" value="SFD52255.1"/>
    <property type="molecule type" value="Genomic_DNA"/>
</dbReference>
<sequence>MACGAAPTIDDLNRARTAYQDLIMGNKPRVIVDQNGERVEFTAASASRLYLYVQQLEQQLCPSGVPRPNRPMGFIFR</sequence>
<protein>
    <submittedName>
        <fullName evidence="1">GpW protein</fullName>
    </submittedName>
</protein>